<evidence type="ECO:0000256" key="8">
    <source>
        <dbReference type="ARBA" id="ARBA00023315"/>
    </source>
</evidence>
<feature type="transmembrane region" description="Helical" evidence="9">
    <location>
        <begin position="195"/>
        <end position="214"/>
    </location>
</feature>
<dbReference type="InterPro" id="IPR003010">
    <property type="entry name" value="C-N_Hydrolase"/>
</dbReference>
<dbReference type="NCBIfam" id="TIGR00546">
    <property type="entry name" value="lnt"/>
    <property type="match status" value="1"/>
</dbReference>
<comment type="catalytic activity">
    <reaction evidence="9">
        <text>N-terminal S-1,2-diacyl-sn-glyceryl-L-cysteinyl-[lipoprotein] + a glycerophospholipid = N-acyl-S-1,2-diacyl-sn-glyceryl-L-cysteinyl-[lipoprotein] + a 2-acyl-sn-glycero-3-phospholipid + H(+)</text>
        <dbReference type="Rhea" id="RHEA:48228"/>
        <dbReference type="Rhea" id="RHEA-COMP:14681"/>
        <dbReference type="Rhea" id="RHEA-COMP:14684"/>
        <dbReference type="ChEBI" id="CHEBI:15378"/>
        <dbReference type="ChEBI" id="CHEBI:136912"/>
        <dbReference type="ChEBI" id="CHEBI:140656"/>
        <dbReference type="ChEBI" id="CHEBI:140657"/>
        <dbReference type="ChEBI" id="CHEBI:140660"/>
        <dbReference type="EC" id="2.3.1.269"/>
    </reaction>
</comment>
<dbReference type="InterPro" id="IPR036526">
    <property type="entry name" value="C-N_Hydrolase_sf"/>
</dbReference>
<keyword evidence="7 9" id="KW-0472">Membrane</keyword>
<accession>A0A8S0X175</accession>
<feature type="domain" description="CN hydrolase" evidence="10">
    <location>
        <begin position="230"/>
        <end position="483"/>
    </location>
</feature>
<dbReference type="Gene3D" id="3.60.110.10">
    <property type="entry name" value="Carbon-nitrogen hydrolase"/>
    <property type="match status" value="1"/>
</dbReference>
<sequence>MIRFLSDKARLWLLPLWSGILIGTSYIPFPPWASLFCFVPLWIFWRQQTSFKNVFLGGLITAFIFTLIGFNWVTYLLHEFAHLEWPIAILGMLLYALIAHLFVPIAGVLWLCGQTKFNWPDWLSLSFMALITTLCEAYSFTVFDWNFGYSWYGANMPIYQWAEIIGFSGLSAATLLCNLPLYLAWKKRKLKSGKILLVTVIISFMLLNVGGLWLKERLPEPDASFKTLLVQASIGNSEKIAAELGKGYPREILRRYTTLTDKALDSAGTRIDFTLWPETAFPELLGEEFRFNELPVALARFLRERQLALITGAYGVDERSRLITNSLFILDKNGEILPSHYSKTILLAFGEYIPGEQFFPELRKFLPPIGHFARGFGPTQLLNLNGYKMGPQICYESLFPGFSRSLADLGAQFIVNVTNDSWYGAWQEPYQHMYMTLARGVEFRRPVLRVTNTGISTVSLASGDILERSPIHQPWTGVYEVPYLTNPSATFYQRWFWLVPFLLWSALALLLGTGVLCKLKNQ</sequence>
<evidence type="ECO:0000256" key="1">
    <source>
        <dbReference type="ARBA" id="ARBA00004651"/>
    </source>
</evidence>
<dbReference type="GO" id="GO:0005886">
    <property type="term" value="C:plasma membrane"/>
    <property type="evidence" value="ECO:0007669"/>
    <property type="project" value="UniProtKB-SubCell"/>
</dbReference>
<reference evidence="11 12" key="1">
    <citation type="submission" date="2020-02" db="EMBL/GenBank/DDBJ databases">
        <authorList>
            <person name="Hogendoorn C."/>
        </authorList>
    </citation>
    <scope>NUCLEOTIDE SEQUENCE [LARGE SCALE GENOMIC DNA]</scope>
    <source>
        <strain evidence="11">METHB21</strain>
    </source>
</reference>
<feature type="transmembrane region" description="Helical" evidence="9">
    <location>
        <begin position="122"/>
        <end position="141"/>
    </location>
</feature>
<feature type="transmembrane region" description="Helical" evidence="9">
    <location>
        <begin position="20"/>
        <end position="45"/>
    </location>
</feature>
<protein>
    <recommendedName>
        <fullName evidence="9">Apolipoprotein N-acyltransferase</fullName>
        <shortName evidence="9">ALP N-acyltransferase</shortName>
        <ecNumber evidence="9">2.3.1.269</ecNumber>
    </recommendedName>
</protein>
<dbReference type="GO" id="GO:0016410">
    <property type="term" value="F:N-acyltransferase activity"/>
    <property type="evidence" value="ECO:0007669"/>
    <property type="project" value="UniProtKB-UniRule"/>
</dbReference>
<dbReference type="EC" id="2.3.1.269" evidence="9"/>
<comment type="function">
    <text evidence="9">Catalyzes the phospholipid dependent N-acylation of the N-terminal cysteine of apolipoprotein, the last step in lipoprotein maturation.</text>
</comment>
<evidence type="ECO:0000259" key="10">
    <source>
        <dbReference type="PROSITE" id="PS50263"/>
    </source>
</evidence>
<dbReference type="HAMAP" id="MF_01148">
    <property type="entry name" value="Lnt"/>
    <property type="match status" value="1"/>
</dbReference>
<evidence type="ECO:0000256" key="9">
    <source>
        <dbReference type="HAMAP-Rule" id="MF_01148"/>
    </source>
</evidence>
<comment type="caution">
    <text evidence="11">The sequence shown here is derived from an EMBL/GenBank/DDBJ whole genome shotgun (WGS) entry which is preliminary data.</text>
</comment>
<dbReference type="SUPFAM" id="SSF56317">
    <property type="entry name" value="Carbon-nitrogen hydrolase"/>
    <property type="match status" value="1"/>
</dbReference>
<dbReference type="InterPro" id="IPR004563">
    <property type="entry name" value="Apolipo_AcylTrfase"/>
</dbReference>
<dbReference type="Pfam" id="PF20154">
    <property type="entry name" value="LNT_N"/>
    <property type="match status" value="1"/>
</dbReference>
<gene>
    <name evidence="9 11" type="primary">lnt</name>
    <name evidence="11" type="ORF">METHB2_340006</name>
</gene>
<evidence type="ECO:0000256" key="7">
    <source>
        <dbReference type="ARBA" id="ARBA00023136"/>
    </source>
</evidence>
<feature type="transmembrane region" description="Helical" evidence="9">
    <location>
        <begin position="85"/>
        <end position="110"/>
    </location>
</feature>
<name>A0A8S0X175_9GAMM</name>
<keyword evidence="12" id="KW-1185">Reference proteome</keyword>
<organism evidence="11 12">
    <name type="scientific">Candidatus Methylobacter favarea</name>
    <dbReference type="NCBI Taxonomy" id="2707345"/>
    <lineage>
        <taxon>Bacteria</taxon>
        <taxon>Pseudomonadati</taxon>
        <taxon>Pseudomonadota</taxon>
        <taxon>Gammaproteobacteria</taxon>
        <taxon>Methylococcales</taxon>
        <taxon>Methylococcaceae</taxon>
        <taxon>Methylobacter</taxon>
    </lineage>
</organism>
<evidence type="ECO:0000256" key="3">
    <source>
        <dbReference type="ARBA" id="ARBA00022475"/>
    </source>
</evidence>
<keyword evidence="4 9" id="KW-0808">Transferase</keyword>
<dbReference type="Proteomes" id="UP000494216">
    <property type="component" value="Unassembled WGS sequence"/>
</dbReference>
<feature type="transmembrane region" description="Helical" evidence="9">
    <location>
        <begin position="161"/>
        <end position="183"/>
    </location>
</feature>
<comment type="subcellular location">
    <subcellularLocation>
        <location evidence="1 9">Cell membrane</location>
        <topology evidence="1 9">Multi-pass membrane protein</topology>
    </subcellularLocation>
</comment>
<dbReference type="EMBL" id="CADCXN010000063">
    <property type="protein sequence ID" value="CAA9891088.1"/>
    <property type="molecule type" value="Genomic_DNA"/>
</dbReference>
<keyword evidence="8 9" id="KW-0012">Acyltransferase</keyword>
<keyword evidence="5 9" id="KW-0812">Transmembrane</keyword>
<dbReference type="CDD" id="cd07571">
    <property type="entry name" value="ALP_N-acyl_transferase"/>
    <property type="match status" value="1"/>
</dbReference>
<proteinExistence type="inferred from homology"/>
<keyword evidence="6 9" id="KW-1133">Transmembrane helix</keyword>
<evidence type="ECO:0000313" key="11">
    <source>
        <dbReference type="EMBL" id="CAA9891088.1"/>
    </source>
</evidence>
<dbReference type="PANTHER" id="PTHR38686">
    <property type="entry name" value="APOLIPOPROTEIN N-ACYLTRANSFERASE"/>
    <property type="match status" value="1"/>
</dbReference>
<keyword evidence="3 9" id="KW-1003">Cell membrane</keyword>
<feature type="transmembrane region" description="Helical" evidence="9">
    <location>
        <begin position="54"/>
        <end position="73"/>
    </location>
</feature>
<dbReference type="PANTHER" id="PTHR38686:SF1">
    <property type="entry name" value="APOLIPOPROTEIN N-ACYLTRANSFERASE"/>
    <property type="match status" value="1"/>
</dbReference>
<feature type="transmembrane region" description="Helical" evidence="9">
    <location>
        <begin position="495"/>
        <end position="517"/>
    </location>
</feature>
<dbReference type="RefSeq" id="WP_174625979.1">
    <property type="nucleotide sequence ID" value="NZ_CADCXN010000063.1"/>
</dbReference>
<comment type="similarity">
    <text evidence="2 9">Belongs to the CN hydrolase family. Apolipoprotein N-acyltransferase subfamily.</text>
</comment>
<dbReference type="InterPro" id="IPR045378">
    <property type="entry name" value="LNT_N"/>
</dbReference>
<dbReference type="Pfam" id="PF00795">
    <property type="entry name" value="CN_hydrolase"/>
    <property type="match status" value="1"/>
</dbReference>
<dbReference type="PROSITE" id="PS50263">
    <property type="entry name" value="CN_HYDROLASE"/>
    <property type="match status" value="1"/>
</dbReference>
<dbReference type="AlphaFoldDB" id="A0A8S0X175"/>
<evidence type="ECO:0000256" key="2">
    <source>
        <dbReference type="ARBA" id="ARBA00010065"/>
    </source>
</evidence>
<evidence type="ECO:0000256" key="4">
    <source>
        <dbReference type="ARBA" id="ARBA00022679"/>
    </source>
</evidence>
<dbReference type="GO" id="GO:0042158">
    <property type="term" value="P:lipoprotein biosynthetic process"/>
    <property type="evidence" value="ECO:0007669"/>
    <property type="project" value="UniProtKB-UniRule"/>
</dbReference>
<comment type="pathway">
    <text evidence="9">Protein modification; lipoprotein biosynthesis (N-acyl transfer).</text>
</comment>
<evidence type="ECO:0000256" key="5">
    <source>
        <dbReference type="ARBA" id="ARBA00022692"/>
    </source>
</evidence>
<evidence type="ECO:0000313" key="12">
    <source>
        <dbReference type="Proteomes" id="UP000494216"/>
    </source>
</evidence>
<evidence type="ECO:0000256" key="6">
    <source>
        <dbReference type="ARBA" id="ARBA00022989"/>
    </source>
</evidence>